<organism evidence="7 8">
    <name type="scientific">Candidatus Thiodiazotropha endoloripes</name>
    <dbReference type="NCBI Taxonomy" id="1818881"/>
    <lineage>
        <taxon>Bacteria</taxon>
        <taxon>Pseudomonadati</taxon>
        <taxon>Pseudomonadota</taxon>
        <taxon>Gammaproteobacteria</taxon>
        <taxon>Chromatiales</taxon>
        <taxon>Sedimenticolaceae</taxon>
        <taxon>Candidatus Thiodiazotropha</taxon>
    </lineage>
</organism>
<dbReference type="EMBL" id="LVJZ01000003">
    <property type="protein sequence ID" value="ODB98366.1"/>
    <property type="molecule type" value="Genomic_DNA"/>
</dbReference>
<dbReference type="GO" id="GO:0005737">
    <property type="term" value="C:cytoplasm"/>
    <property type="evidence" value="ECO:0007669"/>
    <property type="project" value="UniProtKB-SubCell"/>
</dbReference>
<evidence type="ECO:0000313" key="8">
    <source>
        <dbReference type="Proteomes" id="UP000094849"/>
    </source>
</evidence>
<dbReference type="Gene3D" id="1.10.10.10">
    <property type="entry name" value="Winged helix-like DNA-binding domain superfamily/Winged helix DNA-binding domain"/>
    <property type="match status" value="2"/>
</dbReference>
<dbReference type="GO" id="GO:0006282">
    <property type="term" value="P:regulation of DNA repair"/>
    <property type="evidence" value="ECO:0007669"/>
    <property type="project" value="InterPro"/>
</dbReference>
<comment type="caution">
    <text evidence="7">The sequence shown here is derived from an EMBL/GenBank/DDBJ whole genome shotgun (WGS) entry which is preliminary data.</text>
</comment>
<evidence type="ECO:0000256" key="4">
    <source>
        <dbReference type="ARBA" id="ARBA00022490"/>
    </source>
</evidence>
<keyword evidence="4" id="KW-0963">Cytoplasm</keyword>
<dbReference type="Pfam" id="PF02631">
    <property type="entry name" value="RecX_HTH2"/>
    <property type="match status" value="1"/>
</dbReference>
<dbReference type="STRING" id="1818881.A3196_17400"/>
<sequence>MIEQVLDDLTTASLLSDGRFAESFVESRVRKGQGPLRIALELRERGISQFMIDEVLVPYEDQWQQLLGEVHDAKYGAIRAESNKELAKRARFLESRGFPSEMIRRLLLD</sequence>
<evidence type="ECO:0000256" key="3">
    <source>
        <dbReference type="ARBA" id="ARBA00018111"/>
    </source>
</evidence>
<dbReference type="Pfam" id="PF21981">
    <property type="entry name" value="RecX_HTH3"/>
    <property type="match status" value="1"/>
</dbReference>
<evidence type="ECO:0000313" key="7">
    <source>
        <dbReference type="EMBL" id="ODB98366.1"/>
    </source>
</evidence>
<gene>
    <name evidence="7" type="ORF">A3196_17400</name>
</gene>
<dbReference type="InterPro" id="IPR003783">
    <property type="entry name" value="Regulatory_RecX"/>
</dbReference>
<evidence type="ECO:0000256" key="1">
    <source>
        <dbReference type="ARBA" id="ARBA00004496"/>
    </source>
</evidence>
<protein>
    <recommendedName>
        <fullName evidence="3">Regulatory protein RecX</fullName>
    </recommendedName>
</protein>
<feature type="domain" description="RecX third three-helical" evidence="6">
    <location>
        <begin position="60"/>
        <end position="107"/>
    </location>
</feature>
<dbReference type="InterPro" id="IPR053924">
    <property type="entry name" value="RecX_HTH_2nd"/>
</dbReference>
<comment type="subcellular location">
    <subcellularLocation>
        <location evidence="1">Cytoplasm</location>
    </subcellularLocation>
</comment>
<feature type="domain" description="RecX second three-helical" evidence="5">
    <location>
        <begin position="16"/>
        <end position="56"/>
    </location>
</feature>
<dbReference type="AlphaFoldDB" id="A0A1E2UUF9"/>
<dbReference type="PANTHER" id="PTHR33602">
    <property type="entry name" value="REGULATORY PROTEIN RECX FAMILY PROTEIN"/>
    <property type="match status" value="1"/>
</dbReference>
<dbReference type="InterPro" id="IPR053925">
    <property type="entry name" value="RecX_HTH_3rd"/>
</dbReference>
<proteinExistence type="inferred from homology"/>
<dbReference type="InterPro" id="IPR036388">
    <property type="entry name" value="WH-like_DNA-bd_sf"/>
</dbReference>
<dbReference type="Proteomes" id="UP000094849">
    <property type="component" value="Unassembled WGS sequence"/>
</dbReference>
<name>A0A1E2UUF9_9GAMM</name>
<dbReference type="PANTHER" id="PTHR33602:SF1">
    <property type="entry name" value="REGULATORY PROTEIN RECX FAMILY PROTEIN"/>
    <property type="match status" value="1"/>
</dbReference>
<accession>A0A1E2UUF9</accession>
<evidence type="ECO:0000259" key="6">
    <source>
        <dbReference type="Pfam" id="PF21981"/>
    </source>
</evidence>
<comment type="similarity">
    <text evidence="2">Belongs to the RecX family.</text>
</comment>
<keyword evidence="8" id="KW-1185">Reference proteome</keyword>
<evidence type="ECO:0000259" key="5">
    <source>
        <dbReference type="Pfam" id="PF02631"/>
    </source>
</evidence>
<evidence type="ECO:0000256" key="2">
    <source>
        <dbReference type="ARBA" id="ARBA00009695"/>
    </source>
</evidence>
<reference evidence="7 8" key="1">
    <citation type="submission" date="2016-03" db="EMBL/GenBank/DDBJ databases">
        <title>Chemosynthetic sulphur-oxidizing symbionts of marine invertebrate animals are capable of nitrogen fixation.</title>
        <authorList>
            <person name="Petersen J.M."/>
            <person name="Kemper A."/>
            <person name="Gruber-Vodicka H."/>
            <person name="Cardini U."/>
            <person name="Geest Mvander."/>
            <person name="Kleiner M."/>
            <person name="Bulgheresi S."/>
            <person name="Fussmann M."/>
            <person name="Herbold C."/>
            <person name="Seah B.K.B."/>
            <person name="Antony C.Paul."/>
            <person name="Liu D."/>
            <person name="Belitz A."/>
            <person name="Weber M."/>
        </authorList>
    </citation>
    <scope>NUCLEOTIDE SEQUENCE [LARGE SCALE GENOMIC DNA]</scope>
    <source>
        <strain evidence="7">G_D</strain>
    </source>
</reference>